<dbReference type="InterPro" id="IPR011053">
    <property type="entry name" value="Single_hybrid_motif"/>
</dbReference>
<accession>A0A9E7JQ37</accession>
<protein>
    <submittedName>
        <fullName evidence="1">Uncharacterized protein</fullName>
    </submittedName>
</protein>
<dbReference type="Proteomes" id="UP001055439">
    <property type="component" value="Chromosome 2"/>
</dbReference>
<dbReference type="EMBL" id="CP097504">
    <property type="protein sequence ID" value="URD88604.1"/>
    <property type="molecule type" value="Genomic_DNA"/>
</dbReference>
<sequence>MIGMTGYIQDHSSDVYVELPVSGAVAQGKNFGAVENVKVTRKVNAPVSGLSG</sequence>
<keyword evidence="2" id="KW-1185">Reference proteome</keyword>
<gene>
    <name evidence="1" type="ORF">MUK42_31669</name>
</gene>
<dbReference type="InterPro" id="IPR033753">
    <property type="entry name" value="GCV_H/Fam206"/>
</dbReference>
<name>A0A9E7JQ37_9LILI</name>
<dbReference type="SUPFAM" id="SSF51230">
    <property type="entry name" value="Single hybrid motif"/>
    <property type="match status" value="1"/>
</dbReference>
<evidence type="ECO:0000313" key="2">
    <source>
        <dbReference type="Proteomes" id="UP001055439"/>
    </source>
</evidence>
<dbReference type="Gene3D" id="2.40.50.100">
    <property type="match status" value="1"/>
</dbReference>
<dbReference type="AlphaFoldDB" id="A0A9E7JQ37"/>
<reference evidence="1" key="1">
    <citation type="submission" date="2022-05" db="EMBL/GenBank/DDBJ databases">
        <title>The Musa troglodytarum L. genome provides insights into the mechanism of non-climacteric behaviour and enrichment of carotenoids.</title>
        <authorList>
            <person name="Wang J."/>
        </authorList>
    </citation>
    <scope>NUCLEOTIDE SEQUENCE</scope>
    <source>
        <tissue evidence="1">Leaf</tissue>
    </source>
</reference>
<dbReference type="Pfam" id="PF01597">
    <property type="entry name" value="GCV_H"/>
    <property type="match status" value="1"/>
</dbReference>
<evidence type="ECO:0000313" key="1">
    <source>
        <dbReference type="EMBL" id="URD88604.1"/>
    </source>
</evidence>
<organism evidence="1 2">
    <name type="scientific">Musa troglodytarum</name>
    <name type="common">fe'i banana</name>
    <dbReference type="NCBI Taxonomy" id="320322"/>
    <lineage>
        <taxon>Eukaryota</taxon>
        <taxon>Viridiplantae</taxon>
        <taxon>Streptophyta</taxon>
        <taxon>Embryophyta</taxon>
        <taxon>Tracheophyta</taxon>
        <taxon>Spermatophyta</taxon>
        <taxon>Magnoliopsida</taxon>
        <taxon>Liliopsida</taxon>
        <taxon>Zingiberales</taxon>
        <taxon>Musaceae</taxon>
        <taxon>Musa</taxon>
    </lineage>
</organism>
<proteinExistence type="predicted"/>